<protein>
    <submittedName>
        <fullName evidence="2">Uncharacterized protein</fullName>
    </submittedName>
</protein>
<sequence>MQNTGEQEDVLRDRMLAHLERIKAQAQADHDVSDDDELFNQVAAGSAVADAAETPEAESPEEENSEISSKDQAGPSAETADIVMSTSKKKKKKKRKPKTAGLPEAGSTIPDDYVEKYNEDPELDIFNPARPVAQRVEFAMAKYRKNHKFSISKKNIFDDYLRFGGINTGPNAFQGRTTGADNLGDDLAEDDYEAAKAGIDSIEDDDEDVFVSFREVAQIYFGSRFIRQSKFIQLSEFQDAPEVVDAFLRYLQIRNVCPEYEQDIQAARDICDRARLELPRCKTLINLFPDKFNQACCVVFEGNQKDIMDFVPTWNTGDSKLQAIYGSFLADTVGMTKHEALSIVSPIVGDAGQRKVVNKKLVQRVRVVEIEGRNSNGADPCEEASEPVLLGSTSANTQHAVAGIYVKVVVSDYETSLTNYTLLMEKRISDQILPKIVFTADFYELDNGQWYIDQVNSIFPSFFLEEDEGSDEDV</sequence>
<dbReference type="OrthoDB" id="435402at2759"/>
<keyword evidence="3" id="KW-1185">Reference proteome</keyword>
<feature type="compositionally biased region" description="Low complexity" evidence="1">
    <location>
        <begin position="43"/>
        <end position="52"/>
    </location>
</feature>
<dbReference type="Proteomes" id="UP000654370">
    <property type="component" value="Unassembled WGS sequence"/>
</dbReference>
<dbReference type="AlphaFoldDB" id="A0A8H7UI83"/>
<evidence type="ECO:0000313" key="3">
    <source>
        <dbReference type="Proteomes" id="UP000654370"/>
    </source>
</evidence>
<proteinExistence type="predicted"/>
<comment type="caution">
    <text evidence="2">The sequence shown here is derived from an EMBL/GenBank/DDBJ whole genome shotgun (WGS) entry which is preliminary data.</text>
</comment>
<dbReference type="InterPro" id="IPR018606">
    <property type="entry name" value="Arb1"/>
</dbReference>
<dbReference type="EMBL" id="JAEPQZ010000005">
    <property type="protein sequence ID" value="KAG2180803.1"/>
    <property type="molecule type" value="Genomic_DNA"/>
</dbReference>
<dbReference type="Pfam" id="PF09692">
    <property type="entry name" value="Arb1"/>
    <property type="match status" value="1"/>
</dbReference>
<dbReference type="GO" id="GO:0031047">
    <property type="term" value="P:regulatory ncRNA-mediated gene silencing"/>
    <property type="evidence" value="ECO:0007669"/>
    <property type="project" value="InterPro"/>
</dbReference>
<reference evidence="2" key="1">
    <citation type="submission" date="2020-12" db="EMBL/GenBank/DDBJ databases">
        <title>Metabolic potential, ecology and presence of endohyphal bacteria is reflected in genomic diversity of Mucoromycotina.</title>
        <authorList>
            <person name="Muszewska A."/>
            <person name="Okrasinska A."/>
            <person name="Steczkiewicz K."/>
            <person name="Drgas O."/>
            <person name="Orlowska M."/>
            <person name="Perlinska-Lenart U."/>
            <person name="Aleksandrzak-Piekarczyk T."/>
            <person name="Szatraj K."/>
            <person name="Zielenkiewicz U."/>
            <person name="Pilsyk S."/>
            <person name="Malc E."/>
            <person name="Mieczkowski P."/>
            <person name="Kruszewska J.S."/>
            <person name="Biernat P."/>
            <person name="Pawlowska J."/>
        </authorList>
    </citation>
    <scope>NUCLEOTIDE SEQUENCE</scope>
    <source>
        <strain evidence="2">WA0000067209</strain>
    </source>
</reference>
<organism evidence="2 3">
    <name type="scientific">Mortierella isabellina</name>
    <name type="common">Filamentous fungus</name>
    <name type="synonym">Umbelopsis isabellina</name>
    <dbReference type="NCBI Taxonomy" id="91625"/>
    <lineage>
        <taxon>Eukaryota</taxon>
        <taxon>Fungi</taxon>
        <taxon>Fungi incertae sedis</taxon>
        <taxon>Mucoromycota</taxon>
        <taxon>Mucoromycotina</taxon>
        <taxon>Umbelopsidomycetes</taxon>
        <taxon>Umbelopsidales</taxon>
        <taxon>Umbelopsidaceae</taxon>
        <taxon>Umbelopsis</taxon>
    </lineage>
</organism>
<feature type="compositionally biased region" description="Acidic residues" evidence="1">
    <location>
        <begin position="53"/>
        <end position="65"/>
    </location>
</feature>
<name>A0A8H7UI83_MORIS</name>
<dbReference type="GO" id="GO:0033167">
    <property type="term" value="C:ARC complex"/>
    <property type="evidence" value="ECO:0007669"/>
    <property type="project" value="InterPro"/>
</dbReference>
<accession>A0A8H7UI83</accession>
<evidence type="ECO:0000313" key="2">
    <source>
        <dbReference type="EMBL" id="KAG2180803.1"/>
    </source>
</evidence>
<gene>
    <name evidence="2" type="ORF">INT43_008382</name>
</gene>
<feature type="compositionally biased region" description="Basic residues" evidence="1">
    <location>
        <begin position="87"/>
        <end position="98"/>
    </location>
</feature>
<evidence type="ECO:0000256" key="1">
    <source>
        <dbReference type="SAM" id="MobiDB-lite"/>
    </source>
</evidence>
<feature type="region of interest" description="Disordered" evidence="1">
    <location>
        <begin position="24"/>
        <end position="113"/>
    </location>
</feature>